<dbReference type="PANTHER" id="PTHR43479">
    <property type="entry name" value="ACREF/ENVCD OPERON REPRESSOR-RELATED"/>
    <property type="match status" value="1"/>
</dbReference>
<dbReference type="Proteomes" id="UP000654947">
    <property type="component" value="Unassembled WGS sequence"/>
</dbReference>
<dbReference type="GO" id="GO:0003677">
    <property type="term" value="F:DNA binding"/>
    <property type="evidence" value="ECO:0007669"/>
    <property type="project" value="UniProtKB-UniRule"/>
</dbReference>
<evidence type="ECO:0000256" key="3">
    <source>
        <dbReference type="SAM" id="MobiDB-lite"/>
    </source>
</evidence>
<feature type="DNA-binding region" description="H-T-H motif" evidence="2">
    <location>
        <begin position="48"/>
        <end position="67"/>
    </location>
</feature>
<feature type="region of interest" description="Disordered" evidence="3">
    <location>
        <begin position="1"/>
        <end position="23"/>
    </location>
</feature>
<evidence type="ECO:0000256" key="2">
    <source>
        <dbReference type="PROSITE-ProRule" id="PRU00335"/>
    </source>
</evidence>
<accession>A0A918X992</accession>
<dbReference type="RefSeq" id="WP_017575724.1">
    <property type="nucleotide sequence ID" value="NZ_BMXL01000004.1"/>
</dbReference>
<comment type="caution">
    <text evidence="5">The sequence shown here is derived from an EMBL/GenBank/DDBJ whole genome shotgun (WGS) entry which is preliminary data.</text>
</comment>
<dbReference type="InterPro" id="IPR001647">
    <property type="entry name" value="HTH_TetR"/>
</dbReference>
<dbReference type="AlphaFoldDB" id="A0A918X992"/>
<keyword evidence="1 2" id="KW-0238">DNA-binding</keyword>
<dbReference type="SUPFAM" id="SSF48498">
    <property type="entry name" value="Tetracyclin repressor-like, C-terminal domain"/>
    <property type="match status" value="1"/>
</dbReference>
<dbReference type="Gene3D" id="1.10.357.10">
    <property type="entry name" value="Tetracycline Repressor, domain 2"/>
    <property type="match status" value="1"/>
</dbReference>
<dbReference type="Pfam" id="PF00440">
    <property type="entry name" value="TetR_N"/>
    <property type="match status" value="1"/>
</dbReference>
<feature type="domain" description="HTH tetR-type" evidence="4">
    <location>
        <begin position="25"/>
        <end position="85"/>
    </location>
</feature>
<sequence length="216" mass="24957">MNDRTTQTQPSKGRYSGLEAPERTRRRRQALLEAALDLFTTQGYAATSVKHLCRRAELTERYFYESFRDRHACLTQLYTELTRQLLERTTAATEQTAHLDVDQVIERALSQFVDHLAHDPRRARLVLLEVVGVSRELEERRHAVLRSFAELALNVWMEHLGRTNPDPAQRLSTVGLVGAVNHLLVDWLHRGRPETQKELVQVCTRMFSAVRQQMGE</sequence>
<dbReference type="InterPro" id="IPR036271">
    <property type="entry name" value="Tet_transcr_reg_TetR-rel_C_sf"/>
</dbReference>
<reference evidence="5 6" key="1">
    <citation type="journal article" date="2014" name="Int. J. Syst. Evol. Microbiol.">
        <title>Complete genome sequence of Corynebacterium casei LMG S-19264T (=DSM 44701T), isolated from a smear-ripened cheese.</title>
        <authorList>
            <consortium name="US DOE Joint Genome Institute (JGI-PGF)"/>
            <person name="Walter F."/>
            <person name="Albersmeier A."/>
            <person name="Kalinowski J."/>
            <person name="Ruckert C."/>
        </authorList>
    </citation>
    <scope>NUCLEOTIDE SEQUENCE [LARGE SCALE GENOMIC DNA]</scope>
    <source>
        <strain evidence="5 6">KCTC 19473</strain>
    </source>
</reference>
<organism evidence="5 6">
    <name type="scientific">Nocardiopsis kunsanensis</name>
    <dbReference type="NCBI Taxonomy" id="141693"/>
    <lineage>
        <taxon>Bacteria</taxon>
        <taxon>Bacillati</taxon>
        <taxon>Actinomycetota</taxon>
        <taxon>Actinomycetes</taxon>
        <taxon>Streptosporangiales</taxon>
        <taxon>Nocardiopsidaceae</taxon>
        <taxon>Nocardiopsis</taxon>
    </lineage>
</organism>
<feature type="compositionally biased region" description="Polar residues" evidence="3">
    <location>
        <begin position="1"/>
        <end position="11"/>
    </location>
</feature>
<evidence type="ECO:0000259" key="4">
    <source>
        <dbReference type="PROSITE" id="PS50977"/>
    </source>
</evidence>
<dbReference type="PANTHER" id="PTHR43479:SF11">
    <property type="entry name" value="ACREF_ENVCD OPERON REPRESSOR-RELATED"/>
    <property type="match status" value="1"/>
</dbReference>
<dbReference type="PROSITE" id="PS50977">
    <property type="entry name" value="HTH_TETR_2"/>
    <property type="match status" value="1"/>
</dbReference>
<proteinExistence type="predicted"/>
<evidence type="ECO:0000313" key="5">
    <source>
        <dbReference type="EMBL" id="GHD19623.1"/>
    </source>
</evidence>
<dbReference type="InterPro" id="IPR050624">
    <property type="entry name" value="HTH-type_Tx_Regulator"/>
</dbReference>
<gene>
    <name evidence="5" type="ORF">GCM10007147_10670</name>
</gene>
<dbReference type="InterPro" id="IPR009057">
    <property type="entry name" value="Homeodomain-like_sf"/>
</dbReference>
<dbReference type="SUPFAM" id="SSF46689">
    <property type="entry name" value="Homeodomain-like"/>
    <property type="match status" value="1"/>
</dbReference>
<evidence type="ECO:0000313" key="6">
    <source>
        <dbReference type="Proteomes" id="UP000654947"/>
    </source>
</evidence>
<name>A0A918X992_9ACTN</name>
<keyword evidence="6" id="KW-1185">Reference proteome</keyword>
<evidence type="ECO:0000256" key="1">
    <source>
        <dbReference type="ARBA" id="ARBA00023125"/>
    </source>
</evidence>
<dbReference type="EMBL" id="BMXL01000004">
    <property type="protein sequence ID" value="GHD19623.1"/>
    <property type="molecule type" value="Genomic_DNA"/>
</dbReference>
<protein>
    <submittedName>
        <fullName evidence="5">Transcriptional regulator</fullName>
    </submittedName>
</protein>